<dbReference type="EMBL" id="WDBZ01000004">
    <property type="protein sequence ID" value="KAB6456228.1"/>
    <property type="molecule type" value="Genomic_DNA"/>
</dbReference>
<reference evidence="11" key="10">
    <citation type="submission" date="2023-10" db="EMBL/GenBank/DDBJ databases">
        <title>Genome of Potential pathogenic bacteria in Crohn's disease.</title>
        <authorList>
            <person name="Rodriguez-Palacios A."/>
        </authorList>
    </citation>
    <scope>NUCLEOTIDE SEQUENCE</scope>
    <source>
        <strain evidence="11">CavFT-hAR11</strain>
    </source>
</reference>
<evidence type="ECO:0000313" key="17">
    <source>
        <dbReference type="EMBL" id="RGV05171.1"/>
    </source>
</evidence>
<dbReference type="Pfam" id="PF25967">
    <property type="entry name" value="RND-MFP_C"/>
    <property type="match status" value="1"/>
</dbReference>
<evidence type="ECO:0000313" key="10">
    <source>
        <dbReference type="EMBL" id="MCG4687971.1"/>
    </source>
</evidence>
<evidence type="ECO:0000313" key="22">
    <source>
        <dbReference type="Proteomes" id="UP000095333"/>
    </source>
</evidence>
<dbReference type="Proteomes" id="UP000261003">
    <property type="component" value="Unassembled WGS sequence"/>
</dbReference>
<dbReference type="Proteomes" id="UP000285469">
    <property type="component" value="Unassembled WGS sequence"/>
</dbReference>
<dbReference type="EMBL" id="QSAI01000025">
    <property type="protein sequence ID" value="RGW46710.1"/>
    <property type="molecule type" value="Genomic_DNA"/>
</dbReference>
<evidence type="ECO:0000313" key="19">
    <source>
        <dbReference type="EMBL" id="RHD70262.1"/>
    </source>
</evidence>
<evidence type="ECO:0000313" key="33">
    <source>
        <dbReference type="Proteomes" id="UP000583639"/>
    </source>
</evidence>
<dbReference type="Proteomes" id="UP001201179">
    <property type="component" value="Unassembled WGS sequence"/>
</dbReference>
<reference evidence="9" key="9">
    <citation type="submission" date="2022-01" db="EMBL/GenBank/DDBJ databases">
        <authorList>
            <person name="Mingchao X."/>
        </authorList>
    </citation>
    <scope>NUCLEOTIDE SEQUENCE</scope>
    <source>
        <strain evidence="9">Bv4372</strain>
    </source>
</reference>
<keyword evidence="3" id="KW-0472">Membrane</keyword>
<dbReference type="Proteomes" id="UP001181258">
    <property type="component" value="Unassembled WGS sequence"/>
</dbReference>
<evidence type="ECO:0000313" key="11">
    <source>
        <dbReference type="EMBL" id="MDU0241591.1"/>
    </source>
</evidence>
<dbReference type="EMBL" id="QSJM01000126">
    <property type="protein sequence ID" value="RHD70262.1"/>
    <property type="molecule type" value="Genomic_DNA"/>
</dbReference>
<reference evidence="23 24" key="2">
    <citation type="submission" date="2018-08" db="EMBL/GenBank/DDBJ databases">
        <title>A genome reference for cultivated species of the human gut microbiota.</title>
        <authorList>
            <person name="Zou Y."/>
            <person name="Xue W."/>
            <person name="Luo G."/>
        </authorList>
    </citation>
    <scope>NUCLEOTIDE SEQUENCE [LARGE SCALE GENOMIC DNA]</scope>
    <source>
        <strain evidence="18 28">AF12-25</strain>
        <strain evidence="17 27">AF14-8</strain>
        <strain evidence="21 29">AF39-8AT</strain>
        <strain evidence="20 26">AM09-18</strain>
        <strain evidence="19 25">AM30-40</strain>
        <strain evidence="16 24">OM08-13BH</strain>
        <strain evidence="15 23">TM05-16</strain>
    </source>
</reference>
<dbReference type="EMBL" id="QRMN01000040">
    <property type="protein sequence ID" value="RHJ74335.1"/>
    <property type="molecule type" value="Genomic_DNA"/>
</dbReference>
<dbReference type="Gene3D" id="2.40.420.20">
    <property type="match status" value="1"/>
</dbReference>
<dbReference type="OMA" id="LSDMAMQ"/>
<reference evidence="14 32" key="5">
    <citation type="submission" date="2020-04" db="EMBL/GenBank/DDBJ databases">
        <authorList>
            <person name="Pieper L."/>
        </authorList>
    </citation>
    <scope>NUCLEOTIDE SEQUENCE [LARGE SCALE GENOMIC DNA]</scope>
    <source>
        <strain evidence="14 32">B33</strain>
    </source>
</reference>
<dbReference type="Proteomes" id="UP000483142">
    <property type="component" value="Unassembled WGS sequence"/>
</dbReference>
<evidence type="ECO:0000313" key="12">
    <source>
        <dbReference type="EMBL" id="MDU0248981.1"/>
    </source>
</evidence>
<feature type="domain" description="Multidrug resistance protein MdtA-like C-terminal permuted SH3" evidence="4">
    <location>
        <begin position="360"/>
        <end position="403"/>
    </location>
</feature>
<dbReference type="Proteomes" id="UP000283429">
    <property type="component" value="Unassembled WGS sequence"/>
</dbReference>
<dbReference type="Proteomes" id="UP000286392">
    <property type="component" value="Unassembled WGS sequence"/>
</dbReference>
<dbReference type="Proteomes" id="UP000468344">
    <property type="component" value="Unassembled WGS sequence"/>
</dbReference>
<evidence type="ECO:0000313" key="31">
    <source>
        <dbReference type="Proteomes" id="UP000483142"/>
    </source>
</evidence>
<keyword evidence="2" id="KW-0175">Coiled coil</keyword>
<dbReference type="EMBL" id="QRYT01000050">
    <property type="protein sequence ID" value="RGV05171.1"/>
    <property type="molecule type" value="Genomic_DNA"/>
</dbReference>
<evidence type="ECO:0000313" key="29">
    <source>
        <dbReference type="Proteomes" id="UP000286392"/>
    </source>
</evidence>
<dbReference type="EMBL" id="CYZI01000008">
    <property type="protein sequence ID" value="CUO36031.1"/>
    <property type="molecule type" value="Genomic_DNA"/>
</dbReference>
<evidence type="ECO:0000313" key="7">
    <source>
        <dbReference type="EMBL" id="KAB6480843.1"/>
    </source>
</evidence>
<evidence type="ECO:0000256" key="1">
    <source>
        <dbReference type="ARBA" id="ARBA00004196"/>
    </source>
</evidence>
<dbReference type="Proteomes" id="UP001200843">
    <property type="component" value="Unassembled WGS sequence"/>
</dbReference>
<evidence type="ECO:0000313" key="13">
    <source>
        <dbReference type="EMBL" id="NMW42262.1"/>
    </source>
</evidence>
<proteinExistence type="predicted"/>
<organism evidence="6 31">
    <name type="scientific">Phocaeicola vulgatus</name>
    <name type="common">Bacteroides vulgatus</name>
    <dbReference type="NCBI Taxonomy" id="821"/>
    <lineage>
        <taxon>Bacteria</taxon>
        <taxon>Pseudomonadati</taxon>
        <taxon>Bacteroidota</taxon>
        <taxon>Bacteroidia</taxon>
        <taxon>Bacteroidales</taxon>
        <taxon>Bacteroidaceae</taxon>
        <taxon>Phocaeicola</taxon>
    </lineage>
</organism>
<dbReference type="PANTHER" id="PTHR32347:SF14">
    <property type="entry name" value="EFFLUX SYSTEM COMPONENT YKNX-RELATED"/>
    <property type="match status" value="1"/>
</dbReference>
<evidence type="ECO:0000313" key="18">
    <source>
        <dbReference type="EMBL" id="RGW46710.1"/>
    </source>
</evidence>
<reference evidence="10" key="8">
    <citation type="submission" date="2022-01" db="EMBL/GenBank/DDBJ databases">
        <title>Collection of gut derived symbiotic bacterial strains cultured from healthy donors.</title>
        <authorList>
            <person name="Lin H."/>
            <person name="Kohout C."/>
            <person name="Waligurski E."/>
            <person name="Pamer E.G."/>
        </authorList>
    </citation>
    <scope>NUCLEOTIDE SEQUENCE</scope>
    <source>
        <strain evidence="10">DFI.6.72</strain>
    </source>
</reference>
<evidence type="ECO:0000313" key="14">
    <source>
        <dbReference type="EMBL" id="NVB74489.1"/>
    </source>
</evidence>
<keyword evidence="3" id="KW-1133">Transmembrane helix</keyword>
<evidence type="ECO:0000313" key="24">
    <source>
        <dbReference type="Proteomes" id="UP000261003"/>
    </source>
</evidence>
<dbReference type="EMBL" id="JAKKWZ010000053">
    <property type="protein sequence ID" value="MCG0342151.1"/>
    <property type="molecule type" value="Genomic_DNA"/>
</dbReference>
<evidence type="ECO:0000313" key="27">
    <source>
        <dbReference type="Proteomes" id="UP000285379"/>
    </source>
</evidence>
<comment type="subcellular location">
    <subcellularLocation>
        <location evidence="1">Cell envelope</location>
    </subcellularLocation>
</comment>
<dbReference type="Proteomes" id="UP001199363">
    <property type="component" value="Unassembled WGS sequence"/>
</dbReference>
<evidence type="ECO:0000313" key="30">
    <source>
        <dbReference type="Proteomes" id="UP000468344"/>
    </source>
</evidence>
<dbReference type="EMBL" id="QSPP01000001">
    <property type="protein sequence ID" value="RGJ92262.1"/>
    <property type="molecule type" value="Genomic_DNA"/>
</dbReference>
<evidence type="ECO:0000313" key="9">
    <source>
        <dbReference type="EMBL" id="MCG0342151.1"/>
    </source>
</evidence>
<feature type="transmembrane region" description="Helical" evidence="3">
    <location>
        <begin position="21"/>
        <end position="39"/>
    </location>
</feature>
<dbReference type="EMBL" id="JAWDHD010000010">
    <property type="protein sequence ID" value="MDU0248981.1"/>
    <property type="molecule type" value="Genomic_DNA"/>
</dbReference>
<dbReference type="InterPro" id="IPR058627">
    <property type="entry name" value="MdtA-like_C"/>
</dbReference>
<keyword evidence="3" id="KW-0812">Transmembrane</keyword>
<dbReference type="EMBL" id="JAKNGO010000007">
    <property type="protein sequence ID" value="MCG4687971.1"/>
    <property type="molecule type" value="Genomic_DNA"/>
</dbReference>
<dbReference type="Proteomes" id="UP000524321">
    <property type="component" value="Unassembled WGS sequence"/>
</dbReference>
<accession>A0A174TNL6</accession>
<dbReference type="EMBL" id="QSTG01000033">
    <property type="protein sequence ID" value="RGM41466.1"/>
    <property type="molecule type" value="Genomic_DNA"/>
</dbReference>
<dbReference type="Proteomes" id="UP001181239">
    <property type="component" value="Unassembled WGS sequence"/>
</dbReference>
<reference evidence="5 22" key="1">
    <citation type="submission" date="2015-09" db="EMBL/GenBank/DDBJ databases">
        <authorList>
            <consortium name="Pathogen Informatics"/>
        </authorList>
    </citation>
    <scope>NUCLEOTIDE SEQUENCE [LARGE SCALE GENOMIC DNA]</scope>
    <source>
        <strain evidence="5 22">2789STDY5834842</strain>
    </source>
</reference>
<evidence type="ECO:0000256" key="3">
    <source>
        <dbReference type="SAM" id="Phobius"/>
    </source>
</evidence>
<evidence type="ECO:0000313" key="5">
    <source>
        <dbReference type="EMBL" id="CUO36031.1"/>
    </source>
</evidence>
<dbReference type="PANTHER" id="PTHR32347">
    <property type="entry name" value="EFFLUX SYSTEM COMPONENT YKNX-RELATED"/>
    <property type="match status" value="1"/>
</dbReference>
<reference evidence="8" key="7">
    <citation type="submission" date="2021-10" db="EMBL/GenBank/DDBJ databases">
        <title>Collection of gut derived symbiotic bacterial strains cultured from healthy donors.</title>
        <authorList>
            <person name="Lin H."/>
            <person name="Littmann E."/>
            <person name="Kohout C."/>
            <person name="Pamer E.G."/>
        </authorList>
    </citation>
    <scope>NUCLEOTIDE SEQUENCE</scope>
    <source>
        <strain evidence="8">DFI.1.167</strain>
    </source>
</reference>
<evidence type="ECO:0000313" key="15">
    <source>
        <dbReference type="EMBL" id="RGJ92262.1"/>
    </source>
</evidence>
<dbReference type="RefSeq" id="WP_005846234.1">
    <property type="nucleotide sequence ID" value="NZ_AP025232.1"/>
</dbReference>
<dbReference type="EMBL" id="WDBY01000005">
    <property type="protein sequence ID" value="KAB6480843.1"/>
    <property type="molecule type" value="Genomic_DNA"/>
</dbReference>
<evidence type="ECO:0000313" key="16">
    <source>
        <dbReference type="EMBL" id="RGM41466.1"/>
    </source>
</evidence>
<evidence type="ECO:0000313" key="23">
    <source>
        <dbReference type="Proteomes" id="UP000260640"/>
    </source>
</evidence>
<dbReference type="Gene3D" id="2.40.50.100">
    <property type="match status" value="1"/>
</dbReference>
<dbReference type="Proteomes" id="UP000260640">
    <property type="component" value="Unassembled WGS sequence"/>
</dbReference>
<evidence type="ECO:0000259" key="4">
    <source>
        <dbReference type="Pfam" id="PF25967"/>
    </source>
</evidence>
<reference evidence="12" key="11">
    <citation type="submission" date="2023-10" db="EMBL/GenBank/DDBJ databases">
        <title>Genome of potential pathogenic bacteria in Crohn's disease.</title>
        <authorList>
            <person name="Rodriguez-Palacios A."/>
        </authorList>
    </citation>
    <scope>NUCLEOTIDE SEQUENCE</scope>
    <source>
        <strain evidence="12">CavFT-hAR107</strain>
    </source>
</reference>
<dbReference type="InterPro" id="IPR050465">
    <property type="entry name" value="UPF0194_transport"/>
</dbReference>
<dbReference type="GO" id="GO:0030313">
    <property type="term" value="C:cell envelope"/>
    <property type="evidence" value="ECO:0007669"/>
    <property type="project" value="UniProtKB-SubCell"/>
</dbReference>
<dbReference type="GeneID" id="5303307"/>
<evidence type="ECO:0000313" key="6">
    <source>
        <dbReference type="EMBL" id="KAB6456228.1"/>
    </source>
</evidence>
<evidence type="ECO:0000313" key="21">
    <source>
        <dbReference type="EMBL" id="RHK91045.1"/>
    </source>
</evidence>
<evidence type="ECO:0000313" key="26">
    <source>
        <dbReference type="Proteomes" id="UP000283958"/>
    </source>
</evidence>
<sequence length="415" mass="46532">MDREIPKEVRDKERKKKFIKYGAIGVAAVVCIAVLISFMRSSVNRKDLVFSEVDNGTIEVSVSASGKVVPAFEEIINSPINTRIVEVYRKGGDSVDVGTPILKLDLQSTETEYKKLLDEEQMKRYQLEQLKVNNNTYLSDLSMQVKISAMKLNRMEVELRNERYLDSLGSGTTDKVRQAELNFNTGKLELEQLRQQYANESKVKEADLKVKELEFNIFSKSLAEMKRTLDDAQIRSPRKAILTYINNQVGAQVAEGSQVAIISDLSHFKVEGEIADTYGDRVAAGGRAIVKIGNEKLEGTVSSVTPLSKNGVISFIVQLNEDNNKRLRSGLKTDVYVMNAVKEGVLRLANASYYVGRGEYELFVQDSKDEIVKRKVQLGDSNFEYVEVVSGLKPGDKVVVSDMSSYKNKNKLKLK</sequence>
<evidence type="ECO:0000313" key="25">
    <source>
        <dbReference type="Proteomes" id="UP000283429"/>
    </source>
</evidence>
<dbReference type="EMBL" id="JABDSI010000136">
    <property type="protein sequence ID" value="NMW42262.1"/>
    <property type="molecule type" value="Genomic_DNA"/>
</dbReference>
<dbReference type="EMBL" id="QROB01000001">
    <property type="protein sequence ID" value="RHK91045.1"/>
    <property type="molecule type" value="Genomic_DNA"/>
</dbReference>
<dbReference type="EMBL" id="JABWDJ010000052">
    <property type="protein sequence ID" value="NVB74489.1"/>
    <property type="molecule type" value="Genomic_DNA"/>
</dbReference>
<dbReference type="Proteomes" id="UP000095333">
    <property type="component" value="Unassembled WGS sequence"/>
</dbReference>
<dbReference type="Proteomes" id="UP000283958">
    <property type="component" value="Unassembled WGS sequence"/>
</dbReference>
<name>A0A174TNL6_PHOVU</name>
<dbReference type="Proteomes" id="UP000285379">
    <property type="component" value="Unassembled WGS sequence"/>
</dbReference>
<evidence type="ECO:0000313" key="8">
    <source>
        <dbReference type="EMBL" id="MCB7281337.1"/>
    </source>
</evidence>
<dbReference type="Proteomes" id="UP000583639">
    <property type="component" value="Unassembled WGS sequence"/>
</dbReference>
<reference evidence="14 32" key="6">
    <citation type="submission" date="2020-07" db="EMBL/GenBank/DDBJ databases">
        <title>Bacterial metabolism rescues the inhibition of intestinal drug absorption by food and drug additives.</title>
        <authorList>
            <person name="Zou L."/>
            <person name="Spanogiannopoulos P."/>
            <person name="Chien H.-C."/>
            <person name="Pieper L.M."/>
            <person name="Cai W."/>
            <person name="Khuri N."/>
            <person name="Pottel J."/>
            <person name="Vora B."/>
            <person name="Ni Z."/>
            <person name="Tsakalozou E."/>
            <person name="Zhang W."/>
            <person name="Shoichet B.K."/>
            <person name="Giacomini K.M."/>
            <person name="Turnbaugh P.J."/>
        </authorList>
    </citation>
    <scope>NUCLEOTIDE SEQUENCE [LARGE SCALE GENOMIC DNA]</scope>
    <source>
        <strain evidence="14 32">B33</strain>
    </source>
</reference>
<dbReference type="AlphaFoldDB" id="A0A174TNL6"/>
<dbReference type="EMBL" id="JAJCQG010000027">
    <property type="protein sequence ID" value="MCB7281337.1"/>
    <property type="molecule type" value="Genomic_DNA"/>
</dbReference>
<dbReference type="EMBL" id="JAWDET010000006">
    <property type="protein sequence ID" value="MDU0241591.1"/>
    <property type="molecule type" value="Genomic_DNA"/>
</dbReference>
<evidence type="ECO:0000256" key="2">
    <source>
        <dbReference type="ARBA" id="ARBA00023054"/>
    </source>
</evidence>
<evidence type="ECO:0000313" key="28">
    <source>
        <dbReference type="Proteomes" id="UP000285469"/>
    </source>
</evidence>
<evidence type="ECO:0000313" key="32">
    <source>
        <dbReference type="Proteomes" id="UP000524321"/>
    </source>
</evidence>
<reference evidence="13 33" key="4">
    <citation type="submission" date="2020-04" db="EMBL/GenBank/DDBJ databases">
        <title>A novel gut-associated lysogenic phage, Bacteroides phage BV01, alters the host transcriptome and bile acid metabolism in Bacteroides vulgatus.</title>
        <authorList>
            <person name="Campbell D.E."/>
            <person name="Ly L."/>
            <person name="Ridlon J.M."/>
            <person name="Hsiao A."/>
            <person name="Degnan P.H."/>
        </authorList>
    </citation>
    <scope>NUCLEOTIDE SEQUENCE [LARGE SCALE GENOMIC DNA]</scope>
    <source>
        <strain evidence="13 33">VPI-BV8526</strain>
    </source>
</reference>
<evidence type="ECO:0000313" key="20">
    <source>
        <dbReference type="EMBL" id="RHJ74335.1"/>
    </source>
</evidence>
<protein>
    <submittedName>
        <fullName evidence="5">ABC transporter permease</fullName>
    </submittedName>
    <submittedName>
        <fullName evidence="6">HlyD family efflux transporter periplasmic adaptor subunit</fullName>
    </submittedName>
</protein>
<gene>
    <name evidence="21" type="ORF">DW043_01065</name>
    <name evidence="20" type="ORF">DW105_15005</name>
    <name evidence="19" type="ORF">DW783_23195</name>
    <name evidence="18" type="ORF">DWV70_13830</name>
    <name evidence="17" type="ORF">DWW27_17440</name>
    <name evidence="16" type="ORF">DXC16_16765</name>
    <name evidence="15" type="ORF">DXD46_00590</name>
    <name evidence="5" type="ORF">ERS852457_01841</name>
    <name evidence="7" type="ORF">GAZ06_04045</name>
    <name evidence="6" type="ORF">GAZ09_03305</name>
    <name evidence="13" type="ORF">HKQ55_19575</name>
    <name evidence="14" type="ORF">HUV05_13310</name>
    <name evidence="10" type="ORF">L0N01_05020</name>
    <name evidence="9" type="ORF">L4X52_19545</name>
    <name evidence="8" type="ORF">LI282_09860</name>
    <name evidence="11" type="ORF">RVH43_13405</name>
    <name evidence="12" type="ORF">RVY68_09880</name>
</gene>
<reference evidence="30 31" key="3">
    <citation type="journal article" date="2019" name="Nat. Med.">
        <title>A library of human gut bacterial isolates paired with longitudinal multiomics data enables mechanistic microbiome research.</title>
        <authorList>
            <person name="Poyet M."/>
            <person name="Groussin M."/>
            <person name="Gibbons S.M."/>
            <person name="Avila-Pacheco J."/>
            <person name="Jiang X."/>
            <person name="Kearney S.M."/>
            <person name="Perrotta A.R."/>
            <person name="Berdy B."/>
            <person name="Zhao S."/>
            <person name="Lieberman T.D."/>
            <person name="Swanson P.K."/>
            <person name="Smith M."/>
            <person name="Roesemann S."/>
            <person name="Alexander J.E."/>
            <person name="Rich S.A."/>
            <person name="Livny J."/>
            <person name="Vlamakis H."/>
            <person name="Clish C."/>
            <person name="Bullock K."/>
            <person name="Deik A."/>
            <person name="Scott J."/>
            <person name="Pierce K.A."/>
            <person name="Xavier R.J."/>
            <person name="Alm E.J."/>
        </authorList>
    </citation>
    <scope>NUCLEOTIDE SEQUENCE [LARGE SCALE GENOMIC DNA]</scope>
    <source>
        <strain evidence="7 30">BIOML-A140</strain>
        <strain evidence="6 31">BIOML-A141</strain>
    </source>
</reference>